<dbReference type="AlphaFoldDB" id="A0A495M2Y1"/>
<dbReference type="PANTHER" id="PTHR35535">
    <property type="entry name" value="HEAT SHOCK PROTEIN HSLJ"/>
    <property type="match status" value="1"/>
</dbReference>
<evidence type="ECO:0000259" key="1">
    <source>
        <dbReference type="Pfam" id="PF03724"/>
    </source>
</evidence>
<dbReference type="OrthoDB" id="5348860at2"/>
<accession>A0A495M2Y1</accession>
<gene>
    <name evidence="2" type="ORF">CLV94_2710</name>
</gene>
<evidence type="ECO:0000313" key="2">
    <source>
        <dbReference type="EMBL" id="RKS20334.1"/>
    </source>
</evidence>
<organism evidence="2 3">
    <name type="scientific">Flavobacterium endophyticum</name>
    <dbReference type="NCBI Taxonomy" id="1540163"/>
    <lineage>
        <taxon>Bacteria</taxon>
        <taxon>Pseudomonadati</taxon>
        <taxon>Bacteroidota</taxon>
        <taxon>Flavobacteriia</taxon>
        <taxon>Flavobacteriales</taxon>
        <taxon>Flavobacteriaceae</taxon>
        <taxon>Flavobacterium</taxon>
    </lineage>
</organism>
<dbReference type="Proteomes" id="UP000277579">
    <property type="component" value="Unassembled WGS sequence"/>
</dbReference>
<dbReference type="InterPro" id="IPR053147">
    <property type="entry name" value="Hsp_HslJ-like"/>
</dbReference>
<dbReference type="Gene3D" id="2.40.128.270">
    <property type="match status" value="1"/>
</dbReference>
<dbReference type="Pfam" id="PF03724">
    <property type="entry name" value="META"/>
    <property type="match status" value="1"/>
</dbReference>
<dbReference type="InterPro" id="IPR038670">
    <property type="entry name" value="HslJ-like_sf"/>
</dbReference>
<dbReference type="EMBL" id="RBLC01000004">
    <property type="protein sequence ID" value="RKS20334.1"/>
    <property type="molecule type" value="Genomic_DNA"/>
</dbReference>
<evidence type="ECO:0000313" key="3">
    <source>
        <dbReference type="Proteomes" id="UP000277579"/>
    </source>
</evidence>
<protein>
    <submittedName>
        <fullName evidence="2">META domain-containing protein</fullName>
    </submittedName>
</protein>
<proteinExistence type="predicted"/>
<comment type="caution">
    <text evidence="2">The sequence shown here is derived from an EMBL/GenBank/DDBJ whole genome shotgun (WGS) entry which is preliminary data.</text>
</comment>
<name>A0A495M2Y1_9FLAO</name>
<dbReference type="InterPro" id="IPR005184">
    <property type="entry name" value="DUF306_Meta_HslJ"/>
</dbReference>
<keyword evidence="3" id="KW-1185">Reference proteome</keyword>
<feature type="domain" description="DUF306" evidence="1">
    <location>
        <begin position="155"/>
        <end position="258"/>
    </location>
</feature>
<reference evidence="2 3" key="1">
    <citation type="submission" date="2018-10" db="EMBL/GenBank/DDBJ databases">
        <title>Genomic Encyclopedia of Archaeal and Bacterial Type Strains, Phase II (KMG-II): from individual species to whole genera.</title>
        <authorList>
            <person name="Goeker M."/>
        </authorList>
    </citation>
    <scope>NUCLEOTIDE SEQUENCE [LARGE SCALE GENOMIC DNA]</scope>
    <source>
        <strain evidence="2 3">DSM 29537</strain>
    </source>
</reference>
<dbReference type="RefSeq" id="WP_121377005.1">
    <property type="nucleotide sequence ID" value="NZ_RBLC01000004.1"/>
</dbReference>
<sequence length="266" mass="30013">MKKQFIIALTALYFLCINCKPKSAEKEVSGVDSLSTVKDTAVSIKKTGGIFFKATGTEPFWGIEISDDSIRFTTPETEKNFTLAYGKPNKAMDANVISYEAKSDSIHLKFTIQHGACSDGMSNNQYAYKVKASLKRGSDKDFKLLEGCGNYVVDQKLQGTWVLEELEGKTIDAKDFEKELPNVEINTSEAKFTGFAGCNRMGGKLFYEKEILRFSDIFTTEMMCPNYDKEKLLVKALQSTTRYEIKDNKLYLFNPEGTKAIFRKKE</sequence>
<dbReference type="PANTHER" id="PTHR35535:SF2">
    <property type="entry name" value="DUF306 DOMAIN-CONTAINING PROTEIN"/>
    <property type="match status" value="1"/>
</dbReference>